<feature type="region of interest" description="Disordered" evidence="1">
    <location>
        <begin position="1"/>
        <end position="26"/>
    </location>
</feature>
<sequence>RSPNLTTFEVEHVSRPPSAMANRSPPDPAYDSEFMYREHVSRLIGAKTRPFSVSGRIPLDPSHLVLFFRSKTGITHSLDFPVDIDYNTPPALDVLIAACKRHQTPGIDGRLYESESMYYPPSLPLTPSLEIANHPILDAIRNTLFPTLPVGHYLTVRRDRVDVILTGARMAPQPRSLRNDGRVATLSVTLPVRFRGGSLLIRDTDGSQERLATAAPTSDLEWTAFLSECEYEVEAVTQGCRMSISYALFAKSFGATALTPDPLFTPSQPFLDLLPPVLQMSRGRRIAFLLAHDYDVDPAALLAEALVPYLKGGDAVLYHALKIYKLQPVLHWTAGGYIWPIDRPVEIFDEQPARGSPPQQQMPPLRGAFSNPPMPMSGRMPPPVPVDTLRARVEESGAVLLADAEVTLLTDWRAPEGTAVGKARVHFVSEGMLEKLVVNVLLVAFV</sequence>
<reference evidence="2" key="1">
    <citation type="submission" date="2023-03" db="EMBL/GenBank/DDBJ databases">
        <title>Massive genome expansion in bonnet fungi (Mycena s.s.) driven by repeated elements and novel gene families across ecological guilds.</title>
        <authorList>
            <consortium name="Lawrence Berkeley National Laboratory"/>
            <person name="Harder C.B."/>
            <person name="Miyauchi S."/>
            <person name="Viragh M."/>
            <person name="Kuo A."/>
            <person name="Thoen E."/>
            <person name="Andreopoulos B."/>
            <person name="Lu D."/>
            <person name="Skrede I."/>
            <person name="Drula E."/>
            <person name="Henrissat B."/>
            <person name="Morin E."/>
            <person name="Kohler A."/>
            <person name="Barry K."/>
            <person name="LaButti K."/>
            <person name="Morin E."/>
            <person name="Salamov A."/>
            <person name="Lipzen A."/>
            <person name="Mereny Z."/>
            <person name="Hegedus B."/>
            <person name="Baldrian P."/>
            <person name="Stursova M."/>
            <person name="Weitz H."/>
            <person name="Taylor A."/>
            <person name="Grigoriev I.V."/>
            <person name="Nagy L.G."/>
            <person name="Martin F."/>
            <person name="Kauserud H."/>
        </authorList>
    </citation>
    <scope>NUCLEOTIDE SEQUENCE</scope>
    <source>
        <strain evidence="2">CBHHK067</strain>
    </source>
</reference>
<comment type="caution">
    <text evidence="2">The sequence shown here is derived from an EMBL/GenBank/DDBJ whole genome shotgun (WGS) entry which is preliminary data.</text>
</comment>
<name>A0AAD7GKS0_MYCRO</name>
<accession>A0AAD7GKS0</accession>
<dbReference type="Proteomes" id="UP001221757">
    <property type="component" value="Unassembled WGS sequence"/>
</dbReference>
<proteinExistence type="predicted"/>
<evidence type="ECO:0000256" key="1">
    <source>
        <dbReference type="SAM" id="MobiDB-lite"/>
    </source>
</evidence>
<protein>
    <submittedName>
        <fullName evidence="2">Uncharacterized protein</fullName>
    </submittedName>
</protein>
<feature type="non-terminal residue" evidence="2">
    <location>
        <position position="1"/>
    </location>
</feature>
<evidence type="ECO:0000313" key="2">
    <source>
        <dbReference type="EMBL" id="KAJ7692471.1"/>
    </source>
</evidence>
<keyword evidence="3" id="KW-1185">Reference proteome</keyword>
<organism evidence="2 3">
    <name type="scientific">Mycena rosella</name>
    <name type="common">Pink bonnet</name>
    <name type="synonym">Agaricus rosellus</name>
    <dbReference type="NCBI Taxonomy" id="1033263"/>
    <lineage>
        <taxon>Eukaryota</taxon>
        <taxon>Fungi</taxon>
        <taxon>Dikarya</taxon>
        <taxon>Basidiomycota</taxon>
        <taxon>Agaricomycotina</taxon>
        <taxon>Agaricomycetes</taxon>
        <taxon>Agaricomycetidae</taxon>
        <taxon>Agaricales</taxon>
        <taxon>Marasmiineae</taxon>
        <taxon>Mycenaceae</taxon>
        <taxon>Mycena</taxon>
    </lineage>
</organism>
<dbReference type="EMBL" id="JARKIE010000052">
    <property type="protein sequence ID" value="KAJ7692471.1"/>
    <property type="molecule type" value="Genomic_DNA"/>
</dbReference>
<gene>
    <name evidence="2" type="ORF">B0H17DRAFT_871281</name>
</gene>
<evidence type="ECO:0000313" key="3">
    <source>
        <dbReference type="Proteomes" id="UP001221757"/>
    </source>
</evidence>
<feature type="non-terminal residue" evidence="2">
    <location>
        <position position="446"/>
    </location>
</feature>
<dbReference type="AlphaFoldDB" id="A0AAD7GKS0"/>